<proteinExistence type="predicted"/>
<dbReference type="Pfam" id="PF25597">
    <property type="entry name" value="SH3_retrovirus"/>
    <property type="match status" value="1"/>
</dbReference>
<name>A0A2N9H7Y5_FAGSY</name>
<dbReference type="CDD" id="cd09272">
    <property type="entry name" value="RNase_HI_RT_Ty1"/>
    <property type="match status" value="1"/>
</dbReference>
<accession>A0A2N9H7Y5</accession>
<organism evidence="2">
    <name type="scientific">Fagus sylvatica</name>
    <name type="common">Beechnut</name>
    <dbReference type="NCBI Taxonomy" id="28930"/>
    <lineage>
        <taxon>Eukaryota</taxon>
        <taxon>Viridiplantae</taxon>
        <taxon>Streptophyta</taxon>
        <taxon>Embryophyta</taxon>
        <taxon>Tracheophyta</taxon>
        <taxon>Spermatophyta</taxon>
        <taxon>Magnoliopsida</taxon>
        <taxon>eudicotyledons</taxon>
        <taxon>Gunneridae</taxon>
        <taxon>Pentapetalae</taxon>
        <taxon>rosids</taxon>
        <taxon>fabids</taxon>
        <taxon>Fagales</taxon>
        <taxon>Fagaceae</taxon>
        <taxon>Fagus</taxon>
    </lineage>
</organism>
<dbReference type="AlphaFoldDB" id="A0A2N9H7Y5"/>
<evidence type="ECO:0000259" key="1">
    <source>
        <dbReference type="SMART" id="SM00343"/>
    </source>
</evidence>
<protein>
    <recommendedName>
        <fullName evidence="1">CCHC-type domain-containing protein</fullName>
    </recommendedName>
</protein>
<dbReference type="InterPro" id="IPR013103">
    <property type="entry name" value="RVT_2"/>
</dbReference>
<gene>
    <name evidence="2" type="ORF">FSB_LOCUS35581</name>
</gene>
<dbReference type="InterPro" id="IPR043502">
    <property type="entry name" value="DNA/RNA_pol_sf"/>
</dbReference>
<dbReference type="InterPro" id="IPR001878">
    <property type="entry name" value="Znf_CCHC"/>
</dbReference>
<dbReference type="PANTHER" id="PTHR11439">
    <property type="entry name" value="GAG-POL-RELATED RETROTRANSPOSON"/>
    <property type="match status" value="1"/>
</dbReference>
<sequence>MANGASTLRHAPVTVIAAHPSSSSRNGSKYCKNCYKQGHLLFECPTVQCRYCHKISHIVYNCPTKPPKPGHLRTLPRPGNPFVVVAAKESFSAPSLSSVSLFSSVIPTTHAPLVQTANSSHIFASHTGSVSTPTLPLSDKYLIPNLTLNLISVGQLCKLGYDLWFGSSGCRMQDPWTNQVLGTGRRVGRMFELTSLHLPSTPTPPPSQPHEHSKLEPRSRLCCFLGYGIEHKGYRCWDPISQRLRISRHVVFWEHTTFNSLFKFKTCSTPSFFTNPSLPLFPHATSPDFSTILPIPHADSPVSPLTPSPDVDPAIAQISDLPLVAPPTDSPNSPQEPLYFPFMSLTLIVRTCTNPLWQQAMTEELQALEKTHTWDLVDLPCGKSVIGCKWVYKIKTKSDGTIEWYKAHLVVKGYAQEYGIDYEETFAPVAHIIFVRSLLAIAAVHQWPLFQMGIKNAFLNGDLTEKVYMQAPPSYLDCPNKVCLLRRALYGLKQAPRAWFAKFSYFLGREVSLDSIGYYLSQAKYAFDLLSHAGLTDTKVLVGSLVYLTVTRLDIAHAVHLVSQFLAAPHSTHYAAMIHILRYIKGDSLISWRSKKQHIVSHSNTEAEYRALADTTSELLTLCWLLEERTKHIEIDCHLMRHHLSVGILRLLPVSSSDQIADIFTKTFPLGQYLSSWSFS</sequence>
<dbReference type="EMBL" id="OIVN01002948">
    <property type="protein sequence ID" value="SPD07699.1"/>
    <property type="molecule type" value="Genomic_DNA"/>
</dbReference>
<dbReference type="GO" id="GO:0008270">
    <property type="term" value="F:zinc ion binding"/>
    <property type="evidence" value="ECO:0007669"/>
    <property type="project" value="InterPro"/>
</dbReference>
<dbReference type="SUPFAM" id="SSF56672">
    <property type="entry name" value="DNA/RNA polymerases"/>
    <property type="match status" value="1"/>
</dbReference>
<feature type="domain" description="CCHC-type" evidence="1">
    <location>
        <begin position="30"/>
        <end position="46"/>
    </location>
</feature>
<reference evidence="2" key="1">
    <citation type="submission" date="2018-02" db="EMBL/GenBank/DDBJ databases">
        <authorList>
            <person name="Cohen D.B."/>
            <person name="Kent A.D."/>
        </authorList>
    </citation>
    <scope>NUCLEOTIDE SEQUENCE</scope>
</reference>
<dbReference type="SMART" id="SM00343">
    <property type="entry name" value="ZnF_C2HC"/>
    <property type="match status" value="2"/>
</dbReference>
<dbReference type="SUPFAM" id="SSF57756">
    <property type="entry name" value="Retrovirus zinc finger-like domains"/>
    <property type="match status" value="1"/>
</dbReference>
<dbReference type="InterPro" id="IPR036875">
    <property type="entry name" value="Znf_CCHC_sf"/>
</dbReference>
<dbReference type="InterPro" id="IPR057670">
    <property type="entry name" value="SH3_retrovirus"/>
</dbReference>
<dbReference type="PANTHER" id="PTHR11439:SF461">
    <property type="entry name" value="OS10G0432200 PROTEIN"/>
    <property type="match status" value="1"/>
</dbReference>
<feature type="domain" description="CCHC-type" evidence="1">
    <location>
        <begin position="48"/>
        <end position="64"/>
    </location>
</feature>
<evidence type="ECO:0000313" key="2">
    <source>
        <dbReference type="EMBL" id="SPD07699.1"/>
    </source>
</evidence>
<dbReference type="GO" id="GO:0003676">
    <property type="term" value="F:nucleic acid binding"/>
    <property type="evidence" value="ECO:0007669"/>
    <property type="project" value="InterPro"/>
</dbReference>
<dbReference type="Gene3D" id="4.10.60.10">
    <property type="entry name" value="Zinc finger, CCHC-type"/>
    <property type="match status" value="1"/>
</dbReference>
<dbReference type="Pfam" id="PF07727">
    <property type="entry name" value="RVT_2"/>
    <property type="match status" value="1"/>
</dbReference>